<sequence length="722" mass="77045">MALAVKAKRSTSIASDVAAESSAVATGQGCSIGTNEEIINNTIEELPENAASLSEEQKQKQDKDADKVMRRQSVKNQRSLPAMLGLVRSKSDDKPLPPVPPLPSIEYPAQQQANVPNLGRRFLSAFRSNSGSDVSGTTTGSDAPLDNNQSGEGRPSTSGEPARGEMTSPTQSEQTAEPRRSHSSPMVQQLAPSSTTLNQSESSPEIQPRSTELELPVAVPIKSPIRGLTKEQKRQSGAAHKLAGLFKRKQSIPDLPAAAQAMKSPVESRKSPNVAVMSSSSHTLVRDRRLSSSASTPNLAELAAAGQDQQAMAVYAATERGDLPPMPAPPAAYPGVSTAAYGQPALGVSTDDERDDVGSPRMTPANTISHLSTIPEQQSDQQQQQQQKIRHLLRISTRNNSDSGPDTVAQRSDSISSDTHSMIPGRKSSISVGAGSQSVARGAVSLSAGVNASGTLAASLSSLARCTLFDVEEDQRQEMFDPSFGTYHADIGPPPPKSSPLSSFWFINTLHRSMVSTGAHLTPSMYIPRRLWYQSGIRVVAIETKLSVVTQLTQIFSSISPLLSLPDLDSLFDALAATTATVPTSNLDDERAQTVPWEADEVRARLNREKEGLHKSCVAMHHWLNNLEDALESNRRTLSKKLKFISSSASTASSVPIPHMTAENMHGSMTHLPAPTTGEGHAAVLLSPTVPSGGESNVSAMLNAPMSPSNEYPDMRMSDIRA</sequence>
<comment type="caution">
    <text evidence="1">The sequence shown here is derived from an EMBL/GenBank/DDBJ whole genome shotgun (WGS) entry which is preliminary data.</text>
</comment>
<organism evidence="1 2">
    <name type="scientific">Linderina macrospora</name>
    <dbReference type="NCBI Taxonomy" id="4868"/>
    <lineage>
        <taxon>Eukaryota</taxon>
        <taxon>Fungi</taxon>
        <taxon>Fungi incertae sedis</taxon>
        <taxon>Zoopagomycota</taxon>
        <taxon>Kickxellomycotina</taxon>
        <taxon>Kickxellomycetes</taxon>
        <taxon>Kickxellales</taxon>
        <taxon>Kickxellaceae</taxon>
        <taxon>Linderina</taxon>
    </lineage>
</organism>
<protein>
    <submittedName>
        <fullName evidence="1">Uncharacterized protein</fullName>
    </submittedName>
</protein>
<evidence type="ECO:0000313" key="1">
    <source>
        <dbReference type="EMBL" id="KAJ1945114.1"/>
    </source>
</evidence>
<reference evidence="1" key="1">
    <citation type="submission" date="2022-07" db="EMBL/GenBank/DDBJ databases">
        <title>Phylogenomic reconstructions and comparative analyses of Kickxellomycotina fungi.</title>
        <authorList>
            <person name="Reynolds N.K."/>
            <person name="Stajich J.E."/>
            <person name="Barry K."/>
            <person name="Grigoriev I.V."/>
            <person name="Crous P."/>
            <person name="Smith M.E."/>
        </authorList>
    </citation>
    <scope>NUCLEOTIDE SEQUENCE</scope>
    <source>
        <strain evidence="1">NRRL 5244</strain>
    </source>
</reference>
<name>A0ACC1JBI7_9FUNG</name>
<evidence type="ECO:0000313" key="2">
    <source>
        <dbReference type="Proteomes" id="UP001150603"/>
    </source>
</evidence>
<dbReference type="Proteomes" id="UP001150603">
    <property type="component" value="Unassembled WGS sequence"/>
</dbReference>
<proteinExistence type="predicted"/>
<accession>A0ACC1JBI7</accession>
<keyword evidence="2" id="KW-1185">Reference proteome</keyword>
<gene>
    <name evidence="1" type="ORF">FBU59_002408</name>
</gene>
<dbReference type="EMBL" id="JANBPW010001308">
    <property type="protein sequence ID" value="KAJ1945114.1"/>
    <property type="molecule type" value="Genomic_DNA"/>
</dbReference>
<feature type="non-terminal residue" evidence="1">
    <location>
        <position position="722"/>
    </location>
</feature>